<evidence type="ECO:0000256" key="1">
    <source>
        <dbReference type="SAM" id="Phobius"/>
    </source>
</evidence>
<reference evidence="2 3" key="1">
    <citation type="submission" date="2024-11" db="EMBL/GenBank/DDBJ databases">
        <title>A near-complete genome assembly of Cinchona calisaya.</title>
        <authorList>
            <person name="Lian D.C."/>
            <person name="Zhao X.W."/>
            <person name="Wei L."/>
        </authorList>
    </citation>
    <scope>NUCLEOTIDE SEQUENCE [LARGE SCALE GENOMIC DNA]</scope>
    <source>
        <tissue evidence="2">Nenye</tissue>
    </source>
</reference>
<keyword evidence="1" id="KW-0812">Transmembrane</keyword>
<keyword evidence="1" id="KW-0472">Membrane</keyword>
<dbReference type="Proteomes" id="UP001630127">
    <property type="component" value="Unassembled WGS sequence"/>
</dbReference>
<gene>
    <name evidence="2" type="ORF">ACH5RR_023357</name>
</gene>
<protein>
    <submittedName>
        <fullName evidence="2">Uncharacterized protein</fullName>
    </submittedName>
</protein>
<sequence length="109" mass="12402">KISKEKSFFVVVKHCTSTRFLEHLIGMGLVIFLSLIWVVHYSRGGTKLVIFKESKIFFAYKIEGWKSKMLPPSSRLVLKKHVFSSIPTHIPCFLGSIKESSVIPRAHNG</sequence>
<keyword evidence="1" id="KW-1133">Transmembrane helix</keyword>
<proteinExistence type="predicted"/>
<keyword evidence="3" id="KW-1185">Reference proteome</keyword>
<dbReference type="EMBL" id="JBJUIK010000010">
    <property type="protein sequence ID" value="KAL3516455.1"/>
    <property type="molecule type" value="Genomic_DNA"/>
</dbReference>
<organism evidence="2 3">
    <name type="scientific">Cinchona calisaya</name>
    <dbReference type="NCBI Taxonomy" id="153742"/>
    <lineage>
        <taxon>Eukaryota</taxon>
        <taxon>Viridiplantae</taxon>
        <taxon>Streptophyta</taxon>
        <taxon>Embryophyta</taxon>
        <taxon>Tracheophyta</taxon>
        <taxon>Spermatophyta</taxon>
        <taxon>Magnoliopsida</taxon>
        <taxon>eudicotyledons</taxon>
        <taxon>Gunneridae</taxon>
        <taxon>Pentapetalae</taxon>
        <taxon>asterids</taxon>
        <taxon>lamiids</taxon>
        <taxon>Gentianales</taxon>
        <taxon>Rubiaceae</taxon>
        <taxon>Cinchonoideae</taxon>
        <taxon>Cinchoneae</taxon>
        <taxon>Cinchona</taxon>
    </lineage>
</organism>
<evidence type="ECO:0000313" key="2">
    <source>
        <dbReference type="EMBL" id="KAL3516455.1"/>
    </source>
</evidence>
<dbReference type="AlphaFoldDB" id="A0ABD2ZAF4"/>
<comment type="caution">
    <text evidence="2">The sequence shown here is derived from an EMBL/GenBank/DDBJ whole genome shotgun (WGS) entry which is preliminary data.</text>
</comment>
<evidence type="ECO:0000313" key="3">
    <source>
        <dbReference type="Proteomes" id="UP001630127"/>
    </source>
</evidence>
<feature type="transmembrane region" description="Helical" evidence="1">
    <location>
        <begin position="20"/>
        <end position="39"/>
    </location>
</feature>
<feature type="non-terminal residue" evidence="2">
    <location>
        <position position="1"/>
    </location>
</feature>
<accession>A0ABD2ZAF4</accession>
<name>A0ABD2ZAF4_9GENT</name>